<feature type="transmembrane region" description="Helical" evidence="1">
    <location>
        <begin position="15"/>
        <end position="34"/>
    </location>
</feature>
<keyword evidence="1" id="KW-0812">Transmembrane</keyword>
<sequence>MHPALSDPKINAPQWPWLRILAAAGIAYAIISVLNRLGRTLTDGGVAALVYMVGIGAVVILLVVLAFTAHAVRSLRALEATVPPEGPDRMLFPTFGFGTTGLRLMAIEGAQATPRGLWGWKLVEITPQGVHVHSHPKHRDEARFFAASAIEDAALGAITDGMLRIPTLNLAVDSASGPVGVPLGLLRHPLAVLSGGERQDALARARQLLGVPREH</sequence>
<dbReference type="RefSeq" id="WP_152583219.1">
    <property type="nucleotide sequence ID" value="NZ_VIKT02000005.1"/>
</dbReference>
<dbReference type="AlphaFoldDB" id="A0A9E5MKD5"/>
<proteinExistence type="predicted"/>
<dbReference type="OrthoDB" id="5124689at2"/>
<feature type="transmembrane region" description="Helical" evidence="1">
    <location>
        <begin position="46"/>
        <end position="67"/>
    </location>
</feature>
<accession>A0A9E5MKD5</accession>
<reference evidence="2 3" key="1">
    <citation type="submission" date="2019-06" db="EMBL/GenBank/DDBJ databases">
        <authorList>
            <person name="De-Chao Zhang Q."/>
        </authorList>
    </citation>
    <scope>NUCLEOTIDE SEQUENCE [LARGE SCALE GENOMIC DNA]</scope>
    <source>
        <strain evidence="2 3">KN1116</strain>
    </source>
</reference>
<organism evidence="2 3">
    <name type="scientific">Microcella pacifica</name>
    <dbReference type="NCBI Taxonomy" id="2591847"/>
    <lineage>
        <taxon>Bacteria</taxon>
        <taxon>Bacillati</taxon>
        <taxon>Actinomycetota</taxon>
        <taxon>Actinomycetes</taxon>
        <taxon>Micrococcales</taxon>
        <taxon>Microbacteriaceae</taxon>
        <taxon>Microcella</taxon>
    </lineage>
</organism>
<comment type="caution">
    <text evidence="2">The sequence shown here is derived from an EMBL/GenBank/DDBJ whole genome shotgun (WGS) entry which is preliminary data.</text>
</comment>
<gene>
    <name evidence="2" type="ORF">FK219_004425</name>
</gene>
<evidence type="ECO:0000256" key="1">
    <source>
        <dbReference type="SAM" id="Phobius"/>
    </source>
</evidence>
<protein>
    <submittedName>
        <fullName evidence="2">Uncharacterized protein</fullName>
    </submittedName>
</protein>
<dbReference type="EMBL" id="VIKT02000005">
    <property type="protein sequence ID" value="NHF62491.1"/>
    <property type="molecule type" value="Genomic_DNA"/>
</dbReference>
<reference evidence="2 3" key="2">
    <citation type="submission" date="2020-03" db="EMBL/GenBank/DDBJ databases">
        <title>Chryseoglobus sp. isolated from a deep-sea seamount.</title>
        <authorList>
            <person name="Zhang D.-C."/>
        </authorList>
    </citation>
    <scope>NUCLEOTIDE SEQUENCE [LARGE SCALE GENOMIC DNA]</scope>
    <source>
        <strain evidence="2 3">KN1116</strain>
    </source>
</reference>
<evidence type="ECO:0000313" key="2">
    <source>
        <dbReference type="EMBL" id="NHF62491.1"/>
    </source>
</evidence>
<dbReference type="Proteomes" id="UP000818266">
    <property type="component" value="Unassembled WGS sequence"/>
</dbReference>
<name>A0A9E5MKD5_9MICO</name>
<keyword evidence="1" id="KW-0472">Membrane</keyword>
<keyword evidence="1" id="KW-1133">Transmembrane helix</keyword>
<keyword evidence="3" id="KW-1185">Reference proteome</keyword>
<evidence type="ECO:0000313" key="3">
    <source>
        <dbReference type="Proteomes" id="UP000818266"/>
    </source>
</evidence>